<dbReference type="InterPro" id="IPR036515">
    <property type="entry name" value="Transposase_17_sf"/>
</dbReference>
<evidence type="ECO:0000313" key="2">
    <source>
        <dbReference type="EMBL" id="TWU38968.1"/>
    </source>
</evidence>
<dbReference type="InterPro" id="IPR002686">
    <property type="entry name" value="Transposase_17"/>
</dbReference>
<gene>
    <name evidence="2" type="ORF">Q31b_40460</name>
</gene>
<dbReference type="GO" id="GO:0043565">
    <property type="term" value="F:sequence-specific DNA binding"/>
    <property type="evidence" value="ECO:0007669"/>
    <property type="project" value="InterPro"/>
</dbReference>
<protein>
    <submittedName>
        <fullName evidence="2">Transposase IS200 like protein</fullName>
    </submittedName>
</protein>
<dbReference type="Gene3D" id="1.10.1750.10">
    <property type="match status" value="1"/>
</dbReference>
<dbReference type="Pfam" id="PF01797">
    <property type="entry name" value="Y1_Tnp"/>
    <property type="match status" value="1"/>
</dbReference>
<dbReference type="SMART" id="SM01321">
    <property type="entry name" value="Y1_Tnp"/>
    <property type="match status" value="1"/>
</dbReference>
<reference evidence="2 3" key="1">
    <citation type="submission" date="2019-02" db="EMBL/GenBank/DDBJ databases">
        <title>Deep-cultivation of Planctomycetes and their phenomic and genomic characterization uncovers novel biology.</title>
        <authorList>
            <person name="Wiegand S."/>
            <person name="Jogler M."/>
            <person name="Boedeker C."/>
            <person name="Pinto D."/>
            <person name="Vollmers J."/>
            <person name="Rivas-Marin E."/>
            <person name="Kohn T."/>
            <person name="Peeters S.H."/>
            <person name="Heuer A."/>
            <person name="Rast P."/>
            <person name="Oberbeckmann S."/>
            <person name="Bunk B."/>
            <person name="Jeske O."/>
            <person name="Meyerdierks A."/>
            <person name="Storesund J.E."/>
            <person name="Kallscheuer N."/>
            <person name="Luecker S."/>
            <person name="Lage O.M."/>
            <person name="Pohl T."/>
            <person name="Merkel B.J."/>
            <person name="Hornburger P."/>
            <person name="Mueller R.-W."/>
            <person name="Bruemmer F."/>
            <person name="Labrenz M."/>
            <person name="Spormann A.M."/>
            <person name="Op Den Camp H."/>
            <person name="Overmann J."/>
            <person name="Amann R."/>
            <person name="Jetten M.S.M."/>
            <person name="Mascher T."/>
            <person name="Medema M.H."/>
            <person name="Devos D.P."/>
            <person name="Kaster A.-K."/>
            <person name="Ovreas L."/>
            <person name="Rohde M."/>
            <person name="Galperin M.Y."/>
            <person name="Jogler C."/>
        </authorList>
    </citation>
    <scope>NUCLEOTIDE SEQUENCE [LARGE SCALE GENOMIC DNA]</scope>
    <source>
        <strain evidence="2 3">Q31b</strain>
    </source>
</reference>
<name>A0A5C6DQD5_9BACT</name>
<dbReference type="SUPFAM" id="SSF48295">
    <property type="entry name" value="TrpR-like"/>
    <property type="match status" value="1"/>
</dbReference>
<dbReference type="InterPro" id="IPR010921">
    <property type="entry name" value="Trp_repressor/repl_initiator"/>
</dbReference>
<evidence type="ECO:0000259" key="1">
    <source>
        <dbReference type="SMART" id="SM01321"/>
    </source>
</evidence>
<dbReference type="Proteomes" id="UP000315471">
    <property type="component" value="Unassembled WGS sequence"/>
</dbReference>
<dbReference type="GO" id="GO:0004803">
    <property type="term" value="F:transposase activity"/>
    <property type="evidence" value="ECO:0007669"/>
    <property type="project" value="InterPro"/>
</dbReference>
<dbReference type="EMBL" id="SJPY01000006">
    <property type="protein sequence ID" value="TWU38968.1"/>
    <property type="molecule type" value="Genomic_DNA"/>
</dbReference>
<evidence type="ECO:0000313" key="3">
    <source>
        <dbReference type="Proteomes" id="UP000315471"/>
    </source>
</evidence>
<dbReference type="AlphaFoldDB" id="A0A5C6DQD5"/>
<dbReference type="PANTHER" id="PTHR34322">
    <property type="entry name" value="TRANSPOSASE, Y1_TNP DOMAIN-CONTAINING"/>
    <property type="match status" value="1"/>
</dbReference>
<accession>A0A5C6DQD5</accession>
<keyword evidence="3" id="KW-1185">Reference proteome</keyword>
<dbReference type="Gene3D" id="3.30.70.1290">
    <property type="entry name" value="Transposase IS200-like"/>
    <property type="match status" value="1"/>
</dbReference>
<dbReference type="OrthoDB" id="278793at2"/>
<dbReference type="GO" id="GO:0006313">
    <property type="term" value="P:DNA transposition"/>
    <property type="evidence" value="ECO:0007669"/>
    <property type="project" value="InterPro"/>
</dbReference>
<sequence>MLSIHTRRTIVPRLPRLEYPNAIYHVITRGDGRRKLFHDARHYERFTQGLSDEVDRSSWLVIAFCWMPNHIHALIRTPRPNLCKGMQHWLSGYANWYAKRNRRTGHLFQGRYKAFLVEDEGYYWNLSRYIHLNPCMGGKPLALTPEAYPNSSYGGYARKSRQLDWIAYEEHHRYWTGLHGGSDPFSSYRKFVKQGLTGEVDSKVDRLRDWVYGSEDFLKRMLAMAAGEDVDENDRRIRKTHPLSAEQIIGAVADYYHVEPQAYRIFRSPAGGRDLAAYLCRRYSGITLRELSLQFGLSHPDGSANLVRRAKARLKESVKLRNECQKIEELLGLKTEDQV</sequence>
<dbReference type="PANTHER" id="PTHR34322:SF2">
    <property type="entry name" value="TRANSPOSASE IS200-LIKE DOMAIN-CONTAINING PROTEIN"/>
    <property type="match status" value="1"/>
</dbReference>
<organism evidence="2 3">
    <name type="scientific">Novipirellula aureliae</name>
    <dbReference type="NCBI Taxonomy" id="2527966"/>
    <lineage>
        <taxon>Bacteria</taxon>
        <taxon>Pseudomonadati</taxon>
        <taxon>Planctomycetota</taxon>
        <taxon>Planctomycetia</taxon>
        <taxon>Pirellulales</taxon>
        <taxon>Pirellulaceae</taxon>
        <taxon>Novipirellula</taxon>
    </lineage>
</organism>
<feature type="domain" description="Transposase IS200-like" evidence="1">
    <location>
        <begin position="19"/>
        <end position="133"/>
    </location>
</feature>
<comment type="caution">
    <text evidence="2">The sequence shown here is derived from an EMBL/GenBank/DDBJ whole genome shotgun (WGS) entry which is preliminary data.</text>
</comment>
<proteinExistence type="predicted"/>
<dbReference type="SUPFAM" id="SSF143422">
    <property type="entry name" value="Transposase IS200-like"/>
    <property type="match status" value="1"/>
</dbReference>